<evidence type="ECO:0000259" key="4">
    <source>
        <dbReference type="PROSITE" id="PS51379"/>
    </source>
</evidence>
<organism evidence="5 6">
    <name type="scientific">Anaerohalosphaera lusitana</name>
    <dbReference type="NCBI Taxonomy" id="1936003"/>
    <lineage>
        <taxon>Bacteria</taxon>
        <taxon>Pseudomonadati</taxon>
        <taxon>Planctomycetota</taxon>
        <taxon>Phycisphaerae</taxon>
        <taxon>Sedimentisphaerales</taxon>
        <taxon>Anaerohalosphaeraceae</taxon>
        <taxon>Anaerohalosphaera</taxon>
    </lineage>
</organism>
<reference evidence="6" key="1">
    <citation type="submission" date="2017-02" db="EMBL/GenBank/DDBJ databases">
        <title>Comparative genomics and description of representatives of a novel lineage of planctomycetes thriving in anoxic sediments.</title>
        <authorList>
            <person name="Spring S."/>
            <person name="Bunk B."/>
            <person name="Sproer C."/>
        </authorList>
    </citation>
    <scope>NUCLEOTIDE SEQUENCE [LARGE SCALE GENOMIC DNA]</scope>
    <source>
        <strain evidence="6">ST-NAGAB-D1</strain>
    </source>
</reference>
<keyword evidence="3" id="KW-0411">Iron-sulfur</keyword>
<dbReference type="OrthoDB" id="9796486at2"/>
<dbReference type="KEGG" id="alus:STSP2_01455"/>
<dbReference type="SUPFAM" id="SSF46548">
    <property type="entry name" value="alpha-helical ferredoxin"/>
    <property type="match status" value="1"/>
</dbReference>
<dbReference type="GO" id="GO:0046872">
    <property type="term" value="F:metal ion binding"/>
    <property type="evidence" value="ECO:0007669"/>
    <property type="project" value="UniProtKB-KW"/>
</dbReference>
<name>A0A1U9NKG7_9BACT</name>
<evidence type="ECO:0000256" key="2">
    <source>
        <dbReference type="ARBA" id="ARBA00023004"/>
    </source>
</evidence>
<dbReference type="Proteomes" id="UP000189674">
    <property type="component" value="Chromosome"/>
</dbReference>
<dbReference type="PANTHER" id="PTHR40447">
    <property type="entry name" value="ANAEROBIC SULFITE REDUCTASE SUBUNIT A"/>
    <property type="match status" value="1"/>
</dbReference>
<dbReference type="AlphaFoldDB" id="A0A1U9NKG7"/>
<evidence type="ECO:0000256" key="3">
    <source>
        <dbReference type="ARBA" id="ARBA00023014"/>
    </source>
</evidence>
<dbReference type="Pfam" id="PF17179">
    <property type="entry name" value="Fer4_22"/>
    <property type="match status" value="1"/>
</dbReference>
<dbReference type="STRING" id="1936003.STSP2_01455"/>
<dbReference type="GO" id="GO:0051536">
    <property type="term" value="F:iron-sulfur cluster binding"/>
    <property type="evidence" value="ECO:0007669"/>
    <property type="project" value="UniProtKB-KW"/>
</dbReference>
<dbReference type="RefSeq" id="WP_146661170.1">
    <property type="nucleotide sequence ID" value="NZ_CP019791.1"/>
</dbReference>
<dbReference type="PROSITE" id="PS00198">
    <property type="entry name" value="4FE4S_FER_1"/>
    <property type="match status" value="1"/>
</dbReference>
<dbReference type="InterPro" id="IPR017900">
    <property type="entry name" value="4Fe4S_Fe_S_CS"/>
</dbReference>
<feature type="domain" description="4Fe-4S ferredoxin-type" evidence="4">
    <location>
        <begin position="225"/>
        <end position="257"/>
    </location>
</feature>
<evidence type="ECO:0000313" key="5">
    <source>
        <dbReference type="EMBL" id="AQT68297.1"/>
    </source>
</evidence>
<dbReference type="PROSITE" id="PS51379">
    <property type="entry name" value="4FE4S_FER_2"/>
    <property type="match status" value="2"/>
</dbReference>
<sequence length="347" mass="39095">MSIKKLKKDVFNDLVAALIDSDQRVVGVKAKGDRFAFGDLESADELRLDYDVTLLPPKKFMLPQMETLLKYEVGGEYKSAGEAPKMTLIGVHPYDLVAINQMDEIFAQDEYDKYYMNRRNNITIIACDVVTPSKNVFAGSMGTATVDKGYDVLLTDMGDSYLAEAATDKGEELLAKAAQADDASPQDIEARSKVWQENKEKLNKHKLNCEPGDIPKLLDKEEVYDHPVWEEKASMCYSCGSCTSVCPTCYCFDVQDDVEWNLKEGKRWRAWDGCVLENFATVTGEHNFRKQRAQRFRHRIFRKGKYVPSKIGGQIACVGCGRCVTACTTDIANPVDIYNRLLEDVKI</sequence>
<proteinExistence type="predicted"/>
<protein>
    <submittedName>
        <fullName evidence="5">Anaerobic sulfite reductase iron-sulfur subunit</fullName>
    </submittedName>
</protein>
<feature type="domain" description="4Fe-4S ferredoxin-type" evidence="4">
    <location>
        <begin position="307"/>
        <end position="337"/>
    </location>
</feature>
<dbReference type="EMBL" id="CP019791">
    <property type="protein sequence ID" value="AQT68297.1"/>
    <property type="molecule type" value="Genomic_DNA"/>
</dbReference>
<keyword evidence="2" id="KW-0408">Iron</keyword>
<keyword evidence="6" id="KW-1185">Reference proteome</keyword>
<accession>A0A1U9NKG7</accession>
<dbReference type="InterPro" id="IPR017896">
    <property type="entry name" value="4Fe4S_Fe-S-bd"/>
</dbReference>
<gene>
    <name evidence="5" type="primary">asrA</name>
    <name evidence="5" type="ORF">STSP2_01455</name>
</gene>
<evidence type="ECO:0000256" key="1">
    <source>
        <dbReference type="ARBA" id="ARBA00022723"/>
    </source>
</evidence>
<keyword evidence="1" id="KW-0479">Metal-binding</keyword>
<evidence type="ECO:0000313" key="6">
    <source>
        <dbReference type="Proteomes" id="UP000189674"/>
    </source>
</evidence>
<dbReference type="PANTHER" id="PTHR40447:SF1">
    <property type="entry name" value="ANAEROBIC SULFITE REDUCTASE SUBUNIT A"/>
    <property type="match status" value="1"/>
</dbReference>